<dbReference type="EMBL" id="JAKRVX010000013">
    <property type="protein sequence ID" value="MCL9818500.1"/>
    <property type="molecule type" value="Genomic_DNA"/>
</dbReference>
<dbReference type="Pfam" id="PF00520">
    <property type="entry name" value="Ion_trans"/>
    <property type="match status" value="1"/>
</dbReference>
<dbReference type="PRINTS" id="PR00169">
    <property type="entry name" value="KCHANNEL"/>
</dbReference>
<evidence type="ECO:0000256" key="11">
    <source>
        <dbReference type="ARBA" id="ARBA00023303"/>
    </source>
</evidence>
<dbReference type="Proteomes" id="UP001203207">
    <property type="component" value="Unassembled WGS sequence"/>
</dbReference>
<evidence type="ECO:0000256" key="6">
    <source>
        <dbReference type="ARBA" id="ARBA00022882"/>
    </source>
</evidence>
<dbReference type="InterPro" id="IPR028325">
    <property type="entry name" value="VG_K_chnl"/>
</dbReference>
<keyword evidence="15" id="KW-1185">Reference proteome</keyword>
<feature type="transmembrane region" description="Helical" evidence="12">
    <location>
        <begin position="28"/>
        <end position="48"/>
    </location>
</feature>
<keyword evidence="2" id="KW-0813">Transport</keyword>
<evidence type="ECO:0000256" key="9">
    <source>
        <dbReference type="ARBA" id="ARBA00023065"/>
    </source>
</evidence>
<accession>A0AAE3KAS3</accession>
<keyword evidence="7" id="KW-0630">Potassium</keyword>
<reference evidence="14" key="2">
    <citation type="submission" date="2022-02" db="EMBL/GenBank/DDBJ databases">
        <authorList>
            <person name="Elcheninov A.G."/>
            <person name="Sorokin D.Y."/>
            <person name="Kublanov I.V."/>
        </authorList>
    </citation>
    <scope>NUCLEOTIDE SEQUENCE</scope>
    <source>
        <strain evidence="14">AArc-St2</strain>
    </source>
</reference>
<evidence type="ECO:0000256" key="5">
    <source>
        <dbReference type="ARBA" id="ARBA00022826"/>
    </source>
</evidence>
<dbReference type="PANTHER" id="PTHR11537:SF254">
    <property type="entry name" value="POTASSIUM VOLTAGE-GATED CHANNEL PROTEIN SHAB"/>
    <property type="match status" value="1"/>
</dbReference>
<dbReference type="RefSeq" id="WP_250586242.1">
    <property type="nucleotide sequence ID" value="NZ_JAKRVX010000013.1"/>
</dbReference>
<evidence type="ECO:0000256" key="12">
    <source>
        <dbReference type="SAM" id="Phobius"/>
    </source>
</evidence>
<evidence type="ECO:0000256" key="4">
    <source>
        <dbReference type="ARBA" id="ARBA00022692"/>
    </source>
</evidence>
<protein>
    <submittedName>
        <fullName evidence="14">Ion transporter</fullName>
    </submittedName>
</protein>
<organism evidence="14 15">
    <name type="scientific">Natronocalculus amylovorans</name>
    <dbReference type="NCBI Taxonomy" id="2917812"/>
    <lineage>
        <taxon>Archaea</taxon>
        <taxon>Methanobacteriati</taxon>
        <taxon>Methanobacteriota</taxon>
        <taxon>Stenosarchaea group</taxon>
        <taxon>Halobacteria</taxon>
        <taxon>Halobacteriales</taxon>
        <taxon>Haloferacaceae</taxon>
        <taxon>Natronocalculus</taxon>
    </lineage>
</organism>
<feature type="transmembrane region" description="Helical" evidence="12">
    <location>
        <begin position="217"/>
        <end position="242"/>
    </location>
</feature>
<sequence length="269" mass="30344">MNYIAVRGRMFALLDPERGGRKGRAVDFFIMGLIFLSILSIILETVAPIRQQYGLWFDRLEVFTVAVFTIEYILRIWTITAKEGYSSVRGRLRYMTSYHMVIDLLAVLPFFIGGFVDLRFLRVVRIFRIIRVFKLARYSKSLQTMGYVLRKKKPDLIISTIATGILLVLASSAIYFIEGPVQPEEFSSIPASFWWGVVTMTTVGYGDVTPVTTAGRIIGSLVAFLGIGLFALPASILASGFIEEATQEEKPRPYVYCPHCGEELPNKSR</sequence>
<feature type="transmembrane region" description="Helical" evidence="12">
    <location>
        <begin position="98"/>
        <end position="121"/>
    </location>
</feature>
<comment type="subcellular location">
    <subcellularLocation>
        <location evidence="1">Membrane</location>
        <topology evidence="1">Multi-pass membrane protein</topology>
    </subcellularLocation>
</comment>
<evidence type="ECO:0000256" key="8">
    <source>
        <dbReference type="ARBA" id="ARBA00022989"/>
    </source>
</evidence>
<evidence type="ECO:0000313" key="14">
    <source>
        <dbReference type="EMBL" id="MCL9818500.1"/>
    </source>
</evidence>
<dbReference type="FunFam" id="1.10.287.70:FF:000028">
    <property type="entry name" value="potassium voltage-gated channel subfamily D member 3"/>
    <property type="match status" value="1"/>
</dbReference>
<gene>
    <name evidence="14" type="ORF">AArcSt2_16305</name>
</gene>
<feature type="transmembrane region" description="Helical" evidence="12">
    <location>
        <begin position="156"/>
        <end position="177"/>
    </location>
</feature>
<evidence type="ECO:0000256" key="2">
    <source>
        <dbReference type="ARBA" id="ARBA00022448"/>
    </source>
</evidence>
<dbReference type="AlphaFoldDB" id="A0AAE3KAS3"/>
<feature type="domain" description="Ion transport" evidence="13">
    <location>
        <begin position="24"/>
        <end position="247"/>
    </location>
</feature>
<dbReference type="Gene3D" id="1.10.287.70">
    <property type="match status" value="1"/>
</dbReference>
<evidence type="ECO:0000256" key="7">
    <source>
        <dbReference type="ARBA" id="ARBA00022958"/>
    </source>
</evidence>
<reference evidence="14" key="1">
    <citation type="journal article" date="2022" name="Syst. Appl. Microbiol.">
        <title>Natronocalculus amylovorans gen. nov., sp. nov., and Natranaeroarchaeum aerophilus sp. nov., dominant culturable amylolytic natronoarchaea from hypersaline soda lakes in southwestern Siberia.</title>
        <authorList>
            <person name="Sorokin D.Y."/>
            <person name="Elcheninov A.G."/>
            <person name="Khizhniak T.V."/>
            <person name="Koenen M."/>
            <person name="Bale N.J."/>
            <person name="Damste J.S.S."/>
            <person name="Kublanov I.V."/>
        </authorList>
    </citation>
    <scope>NUCLEOTIDE SEQUENCE</scope>
    <source>
        <strain evidence="14">AArc-St2</strain>
    </source>
</reference>
<dbReference type="InterPro" id="IPR027359">
    <property type="entry name" value="Volt_channel_dom_sf"/>
</dbReference>
<evidence type="ECO:0000256" key="3">
    <source>
        <dbReference type="ARBA" id="ARBA00022538"/>
    </source>
</evidence>
<name>A0AAE3KAS3_9EURY</name>
<dbReference type="GO" id="GO:0005249">
    <property type="term" value="F:voltage-gated potassium channel activity"/>
    <property type="evidence" value="ECO:0007669"/>
    <property type="project" value="InterPro"/>
</dbReference>
<keyword evidence="5" id="KW-0631">Potassium channel</keyword>
<proteinExistence type="predicted"/>
<evidence type="ECO:0000256" key="1">
    <source>
        <dbReference type="ARBA" id="ARBA00004141"/>
    </source>
</evidence>
<dbReference type="InterPro" id="IPR005821">
    <property type="entry name" value="Ion_trans_dom"/>
</dbReference>
<evidence type="ECO:0000313" key="15">
    <source>
        <dbReference type="Proteomes" id="UP001203207"/>
    </source>
</evidence>
<evidence type="ECO:0000259" key="13">
    <source>
        <dbReference type="Pfam" id="PF00520"/>
    </source>
</evidence>
<evidence type="ECO:0000256" key="10">
    <source>
        <dbReference type="ARBA" id="ARBA00023136"/>
    </source>
</evidence>
<dbReference type="Gene3D" id="1.20.120.350">
    <property type="entry name" value="Voltage-gated potassium channels. Chain C"/>
    <property type="match status" value="1"/>
</dbReference>
<dbReference type="GO" id="GO:0001508">
    <property type="term" value="P:action potential"/>
    <property type="evidence" value="ECO:0007669"/>
    <property type="project" value="TreeGrafter"/>
</dbReference>
<keyword evidence="9" id="KW-0406">Ion transport</keyword>
<keyword evidence="6" id="KW-0851">Voltage-gated channel</keyword>
<dbReference type="SUPFAM" id="SSF81324">
    <property type="entry name" value="Voltage-gated potassium channels"/>
    <property type="match status" value="1"/>
</dbReference>
<dbReference type="GO" id="GO:0008076">
    <property type="term" value="C:voltage-gated potassium channel complex"/>
    <property type="evidence" value="ECO:0007669"/>
    <property type="project" value="InterPro"/>
</dbReference>
<keyword evidence="3" id="KW-0633">Potassium transport</keyword>
<dbReference type="PANTHER" id="PTHR11537">
    <property type="entry name" value="VOLTAGE-GATED POTASSIUM CHANNEL"/>
    <property type="match status" value="1"/>
</dbReference>
<keyword evidence="8 12" id="KW-1133">Transmembrane helix</keyword>
<comment type="caution">
    <text evidence="14">The sequence shown here is derived from an EMBL/GenBank/DDBJ whole genome shotgun (WGS) entry which is preliminary data.</text>
</comment>
<keyword evidence="4 12" id="KW-0812">Transmembrane</keyword>
<keyword evidence="11" id="KW-0407">Ion channel</keyword>
<keyword evidence="10 12" id="KW-0472">Membrane</keyword>